<feature type="compositionally biased region" description="Basic and acidic residues" evidence="9">
    <location>
        <begin position="381"/>
        <end position="390"/>
    </location>
</feature>
<evidence type="ECO:0000256" key="5">
    <source>
        <dbReference type="ARBA" id="ARBA00022989"/>
    </source>
</evidence>
<dbReference type="PANTHER" id="PTHR24241">
    <property type="entry name" value="NEUROPEPTIDE RECEPTOR-RELATED G-PROTEIN COUPLED RECEPTOR"/>
    <property type="match status" value="1"/>
</dbReference>
<dbReference type="PROSITE" id="PS50262">
    <property type="entry name" value="G_PROTEIN_RECEP_F1_2"/>
    <property type="match status" value="1"/>
</dbReference>
<dbReference type="GO" id="GO:0042277">
    <property type="term" value="F:peptide binding"/>
    <property type="evidence" value="ECO:0007669"/>
    <property type="project" value="TreeGrafter"/>
</dbReference>
<feature type="domain" description="G-protein coupled receptors family 1 profile" evidence="11">
    <location>
        <begin position="9"/>
        <end position="293"/>
    </location>
</feature>
<keyword evidence="8" id="KW-0297">G-protein coupled receptor</keyword>
<evidence type="ECO:0000256" key="2">
    <source>
        <dbReference type="ARBA" id="ARBA00010663"/>
    </source>
</evidence>
<proteinExistence type="inferred from homology"/>
<protein>
    <recommendedName>
        <fullName evidence="11">G-protein coupled receptors family 1 profile domain-containing protein</fullName>
    </recommendedName>
</protein>
<dbReference type="Pfam" id="PF00001">
    <property type="entry name" value="7tm_1"/>
    <property type="match status" value="1"/>
</dbReference>
<accession>A0A9P0FLK1</accession>
<dbReference type="EMBL" id="OV121139">
    <property type="protein sequence ID" value="CAH0561909.1"/>
    <property type="molecule type" value="Genomic_DNA"/>
</dbReference>
<evidence type="ECO:0000313" key="12">
    <source>
        <dbReference type="EMBL" id="CAH0561909.1"/>
    </source>
</evidence>
<dbReference type="AlphaFoldDB" id="A0A9P0FLK1"/>
<dbReference type="CDD" id="cd00637">
    <property type="entry name" value="7tm_classA_rhodopsin-like"/>
    <property type="match status" value="1"/>
</dbReference>
<keyword evidence="8" id="KW-0807">Transducer</keyword>
<comment type="subcellular location">
    <subcellularLocation>
        <location evidence="1">Cell membrane</location>
        <topology evidence="1">Multi-pass membrane protein</topology>
    </subcellularLocation>
</comment>
<evidence type="ECO:0000256" key="10">
    <source>
        <dbReference type="SAM" id="Phobius"/>
    </source>
</evidence>
<feature type="transmembrane region" description="Helical" evidence="10">
    <location>
        <begin position="115"/>
        <end position="137"/>
    </location>
</feature>
<organism evidence="12 13">
    <name type="scientific">Brassicogethes aeneus</name>
    <name type="common">Rape pollen beetle</name>
    <name type="synonym">Meligethes aeneus</name>
    <dbReference type="NCBI Taxonomy" id="1431903"/>
    <lineage>
        <taxon>Eukaryota</taxon>
        <taxon>Metazoa</taxon>
        <taxon>Ecdysozoa</taxon>
        <taxon>Arthropoda</taxon>
        <taxon>Hexapoda</taxon>
        <taxon>Insecta</taxon>
        <taxon>Pterygota</taxon>
        <taxon>Neoptera</taxon>
        <taxon>Endopterygota</taxon>
        <taxon>Coleoptera</taxon>
        <taxon>Polyphaga</taxon>
        <taxon>Cucujiformia</taxon>
        <taxon>Nitidulidae</taxon>
        <taxon>Meligethinae</taxon>
        <taxon>Brassicogethes</taxon>
    </lineage>
</organism>
<evidence type="ECO:0000256" key="6">
    <source>
        <dbReference type="ARBA" id="ARBA00023136"/>
    </source>
</evidence>
<dbReference type="InterPro" id="IPR017452">
    <property type="entry name" value="GPCR_Rhodpsn_7TM"/>
</dbReference>
<evidence type="ECO:0000256" key="3">
    <source>
        <dbReference type="ARBA" id="ARBA00022475"/>
    </source>
</evidence>
<evidence type="ECO:0000256" key="8">
    <source>
        <dbReference type="RuleBase" id="RU000688"/>
    </source>
</evidence>
<keyword evidence="6 10" id="KW-0472">Membrane</keyword>
<keyword evidence="3" id="KW-1003">Cell membrane</keyword>
<gene>
    <name evidence="12" type="ORF">MELIAE_LOCUS11193</name>
</gene>
<evidence type="ECO:0000313" key="13">
    <source>
        <dbReference type="Proteomes" id="UP001154078"/>
    </source>
</evidence>
<reference evidence="12" key="1">
    <citation type="submission" date="2021-12" db="EMBL/GenBank/DDBJ databases">
        <authorList>
            <person name="King R."/>
        </authorList>
    </citation>
    <scope>NUCLEOTIDE SEQUENCE</scope>
</reference>
<evidence type="ECO:0000256" key="9">
    <source>
        <dbReference type="SAM" id="MobiDB-lite"/>
    </source>
</evidence>
<evidence type="ECO:0000256" key="4">
    <source>
        <dbReference type="ARBA" id="ARBA00022692"/>
    </source>
</evidence>
<dbReference type="OrthoDB" id="7787645at2759"/>
<keyword evidence="7 8" id="KW-0675">Receptor</keyword>
<feature type="transmembrane region" description="Helical" evidence="10">
    <location>
        <begin position="240"/>
        <end position="260"/>
    </location>
</feature>
<keyword evidence="5 10" id="KW-1133">Transmembrane helix</keyword>
<dbReference type="InterPro" id="IPR000276">
    <property type="entry name" value="GPCR_Rhodpsn"/>
</dbReference>
<feature type="transmembrane region" description="Helical" evidence="10">
    <location>
        <begin position="39"/>
        <end position="61"/>
    </location>
</feature>
<feature type="transmembrane region" description="Helical" evidence="10">
    <location>
        <begin position="149"/>
        <end position="171"/>
    </location>
</feature>
<dbReference type="GO" id="GO:0004930">
    <property type="term" value="F:G protein-coupled receptor activity"/>
    <property type="evidence" value="ECO:0007669"/>
    <property type="project" value="UniProtKB-KW"/>
</dbReference>
<evidence type="ECO:0000259" key="11">
    <source>
        <dbReference type="PROSITE" id="PS50262"/>
    </source>
</evidence>
<feature type="transmembrane region" description="Helical" evidence="10">
    <location>
        <begin position="275"/>
        <end position="296"/>
    </location>
</feature>
<comment type="similarity">
    <text evidence="2 8">Belongs to the G-protein coupled receptor 1 family.</text>
</comment>
<feature type="region of interest" description="Disordered" evidence="9">
    <location>
        <begin position="321"/>
        <end position="405"/>
    </location>
</feature>
<evidence type="ECO:0000256" key="1">
    <source>
        <dbReference type="ARBA" id="ARBA00004651"/>
    </source>
</evidence>
<dbReference type="PRINTS" id="PR00237">
    <property type="entry name" value="GPCRRHODOPSN"/>
</dbReference>
<keyword evidence="4 8" id="KW-0812">Transmembrane</keyword>
<feature type="transmembrane region" description="Helical" evidence="10">
    <location>
        <begin position="6"/>
        <end position="27"/>
    </location>
</feature>
<dbReference type="Gene3D" id="1.20.1070.10">
    <property type="entry name" value="Rhodopsin 7-helix transmembrane proteins"/>
    <property type="match status" value="1"/>
</dbReference>
<dbReference type="SUPFAM" id="SSF81321">
    <property type="entry name" value="Family A G protein-coupled receptor-like"/>
    <property type="match status" value="1"/>
</dbReference>
<dbReference type="PANTHER" id="PTHR24241:SF76">
    <property type="entry name" value="NEUROPEPTIDE SIFAMIDE RECEPTOR"/>
    <property type="match status" value="1"/>
</dbReference>
<name>A0A9P0FLK1_BRAAE</name>
<keyword evidence="13" id="KW-1185">Reference proteome</keyword>
<dbReference type="GO" id="GO:0032870">
    <property type="term" value="P:cellular response to hormone stimulus"/>
    <property type="evidence" value="ECO:0007669"/>
    <property type="project" value="TreeGrafter"/>
</dbReference>
<evidence type="ECO:0000256" key="7">
    <source>
        <dbReference type="ARBA" id="ARBA00023170"/>
    </source>
</evidence>
<sequence>MEFIVSIYGCLFFIGFLANGLLGLKFVCGPGGQTTNPFLYGLIIADLFVCGLSGPATLIVLDDHHTLSQNWLIFTNFIQSWPVSASNISMMALSINRYLTLKNFKPTNNEAKRKLLTTVLLAIIWVSAFVLACIDLIQEEDLRPGFQLLNVVVGYVIPICVVLSCYLLVYFKLTTLSLRARASCGEVPLPIPMFRQRDNFIIISGLPQVNRRHLKTEELVQVEEDISLMRRTTLKNRKRLANSMLFMAIAFLISWFPYIISQFCLQLNISPYINLQYSLLLGQFPSVFNPIIYWSYNRKWPKFSFKLPNFTLHRSASSTNEANLGPFNPKLVRPRRNSLDDKQLRPKPCYPADSEQIPSPTVEVAPKPTEPRSFNSRSQKMKTDRLKPLTDRPPFVKSRSSDLFY</sequence>
<dbReference type="Proteomes" id="UP001154078">
    <property type="component" value="Chromosome 8"/>
</dbReference>
<feature type="transmembrane region" description="Helical" evidence="10">
    <location>
        <begin position="73"/>
        <end position="95"/>
    </location>
</feature>
<dbReference type="PROSITE" id="PS00237">
    <property type="entry name" value="G_PROTEIN_RECEP_F1_1"/>
    <property type="match status" value="1"/>
</dbReference>
<dbReference type="GO" id="GO:0005886">
    <property type="term" value="C:plasma membrane"/>
    <property type="evidence" value="ECO:0007669"/>
    <property type="project" value="UniProtKB-SubCell"/>
</dbReference>